<comment type="caution">
    <text evidence="3">The sequence shown here is derived from an EMBL/GenBank/DDBJ whole genome shotgun (WGS) entry which is preliminary data.</text>
</comment>
<organism evidence="3 4">
    <name type="scientific">Actinoplanes couchii</name>
    <dbReference type="NCBI Taxonomy" id="403638"/>
    <lineage>
        <taxon>Bacteria</taxon>
        <taxon>Bacillati</taxon>
        <taxon>Actinomycetota</taxon>
        <taxon>Actinomycetes</taxon>
        <taxon>Micromonosporales</taxon>
        <taxon>Micromonosporaceae</taxon>
        <taxon>Actinoplanes</taxon>
    </lineage>
</organism>
<feature type="domain" description="HTH IS21-type" evidence="2">
    <location>
        <begin position="78"/>
        <end position="141"/>
    </location>
</feature>
<dbReference type="InterPro" id="IPR047951">
    <property type="entry name" value="Transpos_ISL3"/>
</dbReference>
<protein>
    <recommendedName>
        <fullName evidence="2">HTH IS21-type domain-containing protein</fullName>
    </recommendedName>
</protein>
<dbReference type="InterPro" id="IPR025246">
    <property type="entry name" value="IS30-like_HTH"/>
</dbReference>
<dbReference type="EMBL" id="BOMG01000120">
    <property type="protein sequence ID" value="GID61168.1"/>
    <property type="molecule type" value="Genomic_DNA"/>
</dbReference>
<reference evidence="3 4" key="1">
    <citation type="submission" date="2021-01" db="EMBL/GenBank/DDBJ databases">
        <title>Whole genome shotgun sequence of Actinoplanes couchii NBRC 106145.</title>
        <authorList>
            <person name="Komaki H."/>
            <person name="Tamura T."/>
        </authorList>
    </citation>
    <scope>NUCLEOTIDE SEQUENCE [LARGE SCALE GENOMIC DNA]</scope>
    <source>
        <strain evidence="3 4">NBRC 106145</strain>
    </source>
</reference>
<feature type="region of interest" description="Disordered" evidence="1">
    <location>
        <begin position="52"/>
        <end position="75"/>
    </location>
</feature>
<evidence type="ECO:0000313" key="3">
    <source>
        <dbReference type="EMBL" id="GID61168.1"/>
    </source>
</evidence>
<gene>
    <name evidence="3" type="ORF">Aco03nite_095720</name>
</gene>
<evidence type="ECO:0000259" key="2">
    <source>
        <dbReference type="PROSITE" id="PS50531"/>
    </source>
</evidence>
<dbReference type="InterPro" id="IPR017894">
    <property type="entry name" value="HTH_IS21_transposase_type"/>
</dbReference>
<feature type="compositionally biased region" description="Polar residues" evidence="1">
    <location>
        <begin position="139"/>
        <end position="152"/>
    </location>
</feature>
<feature type="compositionally biased region" description="Low complexity" evidence="1">
    <location>
        <begin position="163"/>
        <end position="178"/>
    </location>
</feature>
<dbReference type="Pfam" id="PF01610">
    <property type="entry name" value="DDE_Tnp_ISL3"/>
    <property type="match status" value="1"/>
</dbReference>
<dbReference type="Pfam" id="PF13936">
    <property type="entry name" value="HTH_38"/>
    <property type="match status" value="1"/>
</dbReference>
<name>A0ABQ3XRN0_9ACTN</name>
<evidence type="ECO:0000313" key="4">
    <source>
        <dbReference type="Proteomes" id="UP000612282"/>
    </source>
</evidence>
<dbReference type="PROSITE" id="PS50531">
    <property type="entry name" value="HTH_IS21"/>
    <property type="match status" value="1"/>
</dbReference>
<keyword evidence="4" id="KW-1185">Reference proteome</keyword>
<dbReference type="InterPro" id="IPR002560">
    <property type="entry name" value="Transposase_DDE"/>
</dbReference>
<dbReference type="PANTHER" id="PTHR33498">
    <property type="entry name" value="TRANSPOSASE FOR INSERTION SEQUENCE ELEMENT IS1557"/>
    <property type="match status" value="1"/>
</dbReference>
<dbReference type="Proteomes" id="UP000612282">
    <property type="component" value="Unassembled WGS sequence"/>
</dbReference>
<proteinExistence type="predicted"/>
<accession>A0ABQ3XRN0</accession>
<dbReference type="Gene3D" id="1.10.10.60">
    <property type="entry name" value="Homeodomain-like"/>
    <property type="match status" value="1"/>
</dbReference>
<evidence type="ECO:0000256" key="1">
    <source>
        <dbReference type="SAM" id="MobiDB-lite"/>
    </source>
</evidence>
<feature type="region of interest" description="Disordered" evidence="1">
    <location>
        <begin position="130"/>
        <end position="180"/>
    </location>
</feature>
<sequence length="257" mass="28464">MVICRDRASAYAEAAKTAAPDAVQVADRFHLWQNLATAIDRLARRHRTCLTEQPTADTGNDAEAVPEPTGTTAQRRRRHHALVHELIAQGAGFRQIARHLGWSHNTVSRYAHAATWQELMTTHKRRPSLLDPFKPYLTPESTTAVSRPSRCTASHRPGYSPAGTASSEPSSNSTASGPIGQFRIGHRVARHGEWAIGAGKPARSTSTAVRWRVTPRYSAISAAAVTSFIDADRRPWRTSWKHMRSRPVIRQSRCRGP</sequence>
<dbReference type="PANTHER" id="PTHR33498:SF1">
    <property type="entry name" value="TRANSPOSASE FOR INSERTION SEQUENCE ELEMENT IS1557"/>
    <property type="match status" value="1"/>
</dbReference>